<reference evidence="1 2" key="1">
    <citation type="journal article" date="2019" name="New Phytol.">
        <title>Comparative genomics reveals unique wood-decay strategies and fruiting body development in the Schizophyllaceae.</title>
        <authorList>
            <person name="Almasi E."/>
            <person name="Sahu N."/>
            <person name="Krizsan K."/>
            <person name="Balint B."/>
            <person name="Kovacs G.M."/>
            <person name="Kiss B."/>
            <person name="Cseklye J."/>
            <person name="Drula E."/>
            <person name="Henrissat B."/>
            <person name="Nagy I."/>
            <person name="Chovatia M."/>
            <person name="Adam C."/>
            <person name="LaButti K."/>
            <person name="Lipzen A."/>
            <person name="Riley R."/>
            <person name="Grigoriev I.V."/>
            <person name="Nagy L.G."/>
        </authorList>
    </citation>
    <scope>NUCLEOTIDE SEQUENCE [LARGE SCALE GENOMIC DNA]</scope>
    <source>
        <strain evidence="1 2">NL-1724</strain>
    </source>
</reference>
<dbReference type="EMBL" id="VDMD01000033">
    <property type="protein sequence ID" value="TRM58773.1"/>
    <property type="molecule type" value="Genomic_DNA"/>
</dbReference>
<organism evidence="1 2">
    <name type="scientific">Schizophyllum amplum</name>
    <dbReference type="NCBI Taxonomy" id="97359"/>
    <lineage>
        <taxon>Eukaryota</taxon>
        <taxon>Fungi</taxon>
        <taxon>Dikarya</taxon>
        <taxon>Basidiomycota</taxon>
        <taxon>Agaricomycotina</taxon>
        <taxon>Agaricomycetes</taxon>
        <taxon>Agaricomycetidae</taxon>
        <taxon>Agaricales</taxon>
        <taxon>Schizophyllaceae</taxon>
        <taxon>Schizophyllum</taxon>
    </lineage>
</organism>
<gene>
    <name evidence="1" type="ORF">BD626DRAFT_179191</name>
</gene>
<evidence type="ECO:0000313" key="2">
    <source>
        <dbReference type="Proteomes" id="UP000320762"/>
    </source>
</evidence>
<proteinExistence type="predicted"/>
<name>A0A550C1U6_9AGAR</name>
<evidence type="ECO:0000313" key="1">
    <source>
        <dbReference type="EMBL" id="TRM58773.1"/>
    </source>
</evidence>
<keyword evidence="2" id="KW-1185">Reference proteome</keyword>
<accession>A0A550C1U6</accession>
<sequence>MPAVFFSDVPSRRFCIGQYLTAPYLRADPAMKSSLAPTPSARRPRGMWTRHSGRVLTRLTGSFNAALQIGPRTPSCKICSAVPDTAVVRMLANPVLAETDASDSENASKCMTSYPKLRRPDPGVALRRRHPLHPGCTLPGFLGSSFYSMLQLGYSEWQYIGGYLATMYWYSCSYVARRYVQWEFRGSGDRTTSERNASAAFRRSSRTSCRQRAIGAIEDVVLPLLSAADDMIKPQSE</sequence>
<dbReference type="AlphaFoldDB" id="A0A550C1U6"/>
<comment type="caution">
    <text evidence="1">The sequence shown here is derived from an EMBL/GenBank/DDBJ whole genome shotgun (WGS) entry which is preliminary data.</text>
</comment>
<dbReference type="Proteomes" id="UP000320762">
    <property type="component" value="Unassembled WGS sequence"/>
</dbReference>
<protein>
    <submittedName>
        <fullName evidence="1">Uncharacterized protein</fullName>
    </submittedName>
</protein>